<accession>A0A0C9TII5</accession>
<organism evidence="3 4">
    <name type="scientific">Sphaerobolus stellatus (strain SS14)</name>
    <dbReference type="NCBI Taxonomy" id="990650"/>
    <lineage>
        <taxon>Eukaryota</taxon>
        <taxon>Fungi</taxon>
        <taxon>Dikarya</taxon>
        <taxon>Basidiomycota</taxon>
        <taxon>Agaricomycotina</taxon>
        <taxon>Agaricomycetes</taxon>
        <taxon>Phallomycetidae</taxon>
        <taxon>Geastrales</taxon>
        <taxon>Sphaerobolaceae</taxon>
        <taxon>Sphaerobolus</taxon>
    </lineage>
</organism>
<evidence type="ECO:0000313" key="3">
    <source>
        <dbReference type="EMBL" id="KIJ29338.1"/>
    </source>
</evidence>
<gene>
    <name evidence="3" type="ORF">M422DRAFT_188583</name>
</gene>
<dbReference type="PANTHER" id="PTHR13593:SF140">
    <property type="entry name" value="PLC-LIKE PHOSPHODIESTERASE"/>
    <property type="match status" value="1"/>
</dbReference>
<dbReference type="Proteomes" id="UP000054279">
    <property type="component" value="Unassembled WGS sequence"/>
</dbReference>
<evidence type="ECO:0000256" key="2">
    <source>
        <dbReference type="SAM" id="SignalP"/>
    </source>
</evidence>
<keyword evidence="4" id="KW-1185">Reference proteome</keyword>
<sequence length="356" mass="37897">MLLRNLAQAAAALLLSTQVPASYAAATRRATVCNGHAELCSRSYGNVTYVGAHDSYAVGSDLGSNQDQNVTTQLNNGIRLLQVQAHQATSGVRLCHTNCIIHDGGLAVDYLKEVKAWLDQNLNEVVTILIVNSDNLPPTQWKSIYQSANMETISFAPASSPLTFEAWPTLGDMIDSGKRVVTFLDNQADFSQVPYIIDEFTNVWESPFDVTENSFPCTVNRTAGDPTTQMFLINHYLDRVSIAIPTPDKASLNVTNAATGVGSLGAEVDTCVIAHGRPPNFLLVDFYEFGSGSVFQVAASSNGVQFTPSSIASPASTNTSSVTTTPLSSASKVPMGTMAAWVSAMACMLVGALSTL</sequence>
<dbReference type="InterPro" id="IPR051057">
    <property type="entry name" value="PI-PLC_domain"/>
</dbReference>
<protein>
    <recommendedName>
        <fullName evidence="5">PLC-like phosphodiesterase</fullName>
    </recommendedName>
</protein>
<dbReference type="HOGENOM" id="CLU_037358_2_0_1"/>
<evidence type="ECO:0000256" key="1">
    <source>
        <dbReference type="SAM" id="MobiDB-lite"/>
    </source>
</evidence>
<dbReference type="GO" id="GO:0008081">
    <property type="term" value="F:phosphoric diester hydrolase activity"/>
    <property type="evidence" value="ECO:0007669"/>
    <property type="project" value="InterPro"/>
</dbReference>
<feature type="chain" id="PRO_5002203614" description="PLC-like phosphodiesterase" evidence="2">
    <location>
        <begin position="25"/>
        <end position="356"/>
    </location>
</feature>
<dbReference type="OrthoDB" id="7984201at2759"/>
<dbReference type="Gene3D" id="3.20.20.190">
    <property type="entry name" value="Phosphatidylinositol (PI) phosphodiesterase"/>
    <property type="match status" value="1"/>
</dbReference>
<reference evidence="3 4" key="1">
    <citation type="submission" date="2014-06" db="EMBL/GenBank/DDBJ databases">
        <title>Evolutionary Origins and Diversification of the Mycorrhizal Mutualists.</title>
        <authorList>
            <consortium name="DOE Joint Genome Institute"/>
            <consortium name="Mycorrhizal Genomics Consortium"/>
            <person name="Kohler A."/>
            <person name="Kuo A."/>
            <person name="Nagy L.G."/>
            <person name="Floudas D."/>
            <person name="Copeland A."/>
            <person name="Barry K.W."/>
            <person name="Cichocki N."/>
            <person name="Veneault-Fourrey C."/>
            <person name="LaButti K."/>
            <person name="Lindquist E.A."/>
            <person name="Lipzen A."/>
            <person name="Lundell T."/>
            <person name="Morin E."/>
            <person name="Murat C."/>
            <person name="Riley R."/>
            <person name="Ohm R."/>
            <person name="Sun H."/>
            <person name="Tunlid A."/>
            <person name="Henrissat B."/>
            <person name="Grigoriev I.V."/>
            <person name="Hibbett D.S."/>
            <person name="Martin F."/>
        </authorList>
    </citation>
    <scope>NUCLEOTIDE SEQUENCE [LARGE SCALE GENOMIC DNA]</scope>
    <source>
        <strain evidence="3 4">SS14</strain>
    </source>
</reference>
<dbReference type="PANTHER" id="PTHR13593">
    <property type="match status" value="1"/>
</dbReference>
<dbReference type="SUPFAM" id="SSF51695">
    <property type="entry name" value="PLC-like phosphodiesterases"/>
    <property type="match status" value="1"/>
</dbReference>
<dbReference type="EMBL" id="KN837285">
    <property type="protein sequence ID" value="KIJ29338.1"/>
    <property type="molecule type" value="Genomic_DNA"/>
</dbReference>
<name>A0A0C9TII5_SPHS4</name>
<evidence type="ECO:0008006" key="5">
    <source>
        <dbReference type="Google" id="ProtNLM"/>
    </source>
</evidence>
<feature type="signal peptide" evidence="2">
    <location>
        <begin position="1"/>
        <end position="24"/>
    </location>
</feature>
<dbReference type="Pfam" id="PF26146">
    <property type="entry name" value="PI-PLC_X"/>
    <property type="match status" value="1"/>
</dbReference>
<proteinExistence type="predicted"/>
<keyword evidence="2" id="KW-0732">Signal</keyword>
<dbReference type="AlphaFoldDB" id="A0A0C9TII5"/>
<feature type="region of interest" description="Disordered" evidence="1">
    <location>
        <begin position="310"/>
        <end position="331"/>
    </location>
</feature>
<evidence type="ECO:0000313" key="4">
    <source>
        <dbReference type="Proteomes" id="UP000054279"/>
    </source>
</evidence>
<dbReference type="InterPro" id="IPR017946">
    <property type="entry name" value="PLC-like_Pdiesterase_TIM-brl"/>
</dbReference>
<dbReference type="GO" id="GO:0006629">
    <property type="term" value="P:lipid metabolic process"/>
    <property type="evidence" value="ECO:0007669"/>
    <property type="project" value="InterPro"/>
</dbReference>